<name>A0A345H873_9FLAO</name>
<dbReference type="OrthoDB" id="607469at2"/>
<organism evidence="3 4">
    <name type="scientific">Flavobacterium arcticum</name>
    <dbReference type="NCBI Taxonomy" id="1784713"/>
    <lineage>
        <taxon>Bacteria</taxon>
        <taxon>Pseudomonadati</taxon>
        <taxon>Bacteroidota</taxon>
        <taxon>Flavobacteriia</taxon>
        <taxon>Flavobacteriales</taxon>
        <taxon>Flavobacteriaceae</taxon>
        <taxon>Flavobacterium</taxon>
    </lineage>
</organism>
<protein>
    <recommendedName>
        <fullName evidence="2">T9SS-like galactose binding domain-containing protein</fullName>
    </recommendedName>
</protein>
<sequence>MNKNTLFLYTLLLIVGNTFSYATTFVPVNDECGNATVLTVNSGQSCTSIATTSFSAATVSPEGNTCTVATTGDIWYQFVATSTSHTVSLSNFTGTPQPVAMVIYEGADCSTFTQVYCSINNVINATSLTVGETYKLRLYFNTTTPSLTATTFSVCVTTPPPPSDNNQSDCVITTINFDFESPAPPPVTNYPIFLNHNVVQGWRTTASDQMMEFWPVPNYENVPAYSGNQFIELNANLVSGVYQDYQTPEVTTFSYGFAHRGRQGTDTCQLLAGPPGGPYTPVGASVTTSNTAWSYNTGTYDVPAGQTVTRFIFQSVSSVGGASVGNYLDAITFTANNGILSPNPYYMDCGDLIASVEAAGTGTWMAHSDNPSTTTITDASSNSTTISGFTSEGLYYYDWVTQYCVTTLEISFSGDSVPPPVVANVVYCQGETATALTAEVLPGNTASWFAGAPPVPSTAVVGTTNYYVSQVAPTGCESIAALIVVTVNGLGDPVTDFTLPASVCFGSTEVQPQPATGFTAGGTYTAESGLTIDAVTGEIDPATSTPGDYNVVYTVVANSCNTAGNSSVPITIDPVPGTPDFTLVQPDCFITTGTITINSPLGADYTYSIDGTNYQPEAVFTTVPSGTYTLYVQNATGCITEYDSAIIDPVLVTPIVPDVAIAQPTCTVATATVTVNAPIGAQYTYSINDIDYQSSTVFNDVVSGNYTITVQNTDGCMNTTNILVNPQPPTPPTPDVVITQPDCDVLSGILTVSSPIGTEFTYSIDGINYQASTVFSGLSQGSYSVTVMNSFGCSSTSGNFDIDLAPVPVPTPQVSVIQPTCTVATGTITIDAPVGTQYTYSINGIDYQSSTIFNDVLPDTYTITIQNTDGCMATTSIQVNSQPPTPPVPNVVVTQPSCSALLGTLTVNFPVGAGFTYSIDGVNYQASNVFSGLLQGSYSIIAMNSFGCSSTSATYNIDAPLTPVPSPQLSAVQPDCSTALGTIAVSSPLGASYTYSIDGITFQSGILFTGLIPGTYTILVKNADGCIAGSSISVYPAPDMPAIADVTVSQPDCGSATGTITVNSPTGVGLTYSIDGINFQPNPVISGLAQGSYTLTVKNNVGCISVTNPIIISSSLTIPQQPVITAIQPTCDTPTGTITVTSPIGAGLTYSIDGINYQSNTDFTGLTPGMIYNVTVQNAVGCTVMSLPLTIHNAPEVPAVPTLNVVQTDCDNSRGLITVDAPVGEGIKYSINNISFQPSPVFTNLVPGIYTITVRNLDGCTASDTVEIYPQLATSDPGIIDGPLQVCETSTAQFTNATIGGTWSVSNEDRATISDTGELTAISSGNVIVYYTVQNPNECAAVAELSVWIVGAPRPQLFDTFICLDIETGEYANAELNTGLSIDQYSFVWYNGSTELPNTDGYITVTEPGEYSVDVTNIALGCTGSATAIVSVSSQAIVNVVVGEDFNRRQSITITVLGGSGDYEYQLNDGAFQDEAIFTGIEQGEYSVTVRDKNGCGSSTEVIYALNYPRFFSPNGDGVRDTWFIEGLRGRSNTNIYIFDRYGKVVGSVIPGTVGWDGTFDGEILPATDYWFTISYISSDGNSKEFKAHFSLIR</sequence>
<dbReference type="InterPro" id="IPR026341">
    <property type="entry name" value="T9SS_type_B"/>
</dbReference>
<keyword evidence="1" id="KW-0732">Signal</keyword>
<accession>A0A345H873</accession>
<keyword evidence="4" id="KW-1185">Reference proteome</keyword>
<proteinExistence type="predicted"/>
<dbReference type="Proteomes" id="UP000253951">
    <property type="component" value="Chromosome"/>
</dbReference>
<evidence type="ECO:0000259" key="2">
    <source>
        <dbReference type="Pfam" id="PF23759"/>
    </source>
</evidence>
<reference evidence="3 4" key="1">
    <citation type="submission" date="2018-07" db="EMBL/GenBank/DDBJ databases">
        <title>Complete genome sequence of Flavobacterium arcticum type strain SM1502T.</title>
        <authorList>
            <person name="Li Y."/>
            <person name="Li D.-D."/>
        </authorList>
    </citation>
    <scope>NUCLEOTIDE SEQUENCE [LARGE SCALE GENOMIC DNA]</scope>
    <source>
        <strain evidence="3 4">SM1502</strain>
    </source>
</reference>
<feature type="domain" description="T9SS-like galactose binding" evidence="2">
    <location>
        <begin position="29"/>
        <end position="144"/>
    </location>
</feature>
<dbReference type="Pfam" id="PF13585">
    <property type="entry name" value="CHU_C"/>
    <property type="match status" value="1"/>
</dbReference>
<dbReference type="RefSeq" id="WP_114676546.1">
    <property type="nucleotide sequence ID" value="NZ_CP031188.1"/>
</dbReference>
<dbReference type="EMBL" id="CP031188">
    <property type="protein sequence ID" value="AXG72783.1"/>
    <property type="molecule type" value="Genomic_DNA"/>
</dbReference>
<dbReference type="KEGG" id="fat:DVK85_00460"/>
<evidence type="ECO:0000313" key="3">
    <source>
        <dbReference type="EMBL" id="AXG72783.1"/>
    </source>
</evidence>
<dbReference type="Gene3D" id="2.60.40.1080">
    <property type="match status" value="1"/>
</dbReference>
<dbReference type="Pfam" id="PF23759">
    <property type="entry name" value="GBD_T9SS_assoc"/>
    <property type="match status" value="1"/>
</dbReference>
<feature type="signal peptide" evidence="1">
    <location>
        <begin position="1"/>
        <end position="22"/>
    </location>
</feature>
<dbReference type="InterPro" id="IPR056600">
    <property type="entry name" value="GBD_T9SS_assoc"/>
</dbReference>
<feature type="chain" id="PRO_5016724332" description="T9SS-like galactose binding domain-containing protein" evidence="1">
    <location>
        <begin position="23"/>
        <end position="1594"/>
    </location>
</feature>
<gene>
    <name evidence="3" type="ORF">DVK85_00460</name>
</gene>
<evidence type="ECO:0000256" key="1">
    <source>
        <dbReference type="SAM" id="SignalP"/>
    </source>
</evidence>
<dbReference type="NCBIfam" id="TIGR04131">
    <property type="entry name" value="Bac_Flav_CTERM"/>
    <property type="match status" value="1"/>
</dbReference>
<evidence type="ECO:0000313" key="4">
    <source>
        <dbReference type="Proteomes" id="UP000253951"/>
    </source>
</evidence>